<proteinExistence type="predicted"/>
<dbReference type="EMBL" id="PYMJ01000001">
    <property type="protein sequence ID" value="PSU51755.1"/>
    <property type="molecule type" value="Genomic_DNA"/>
</dbReference>
<comment type="caution">
    <text evidence="1">The sequence shown here is derived from an EMBL/GenBank/DDBJ whole genome shotgun (WGS) entry which is preliminary data.</text>
</comment>
<reference evidence="1 2" key="1">
    <citation type="submission" date="2018-01" db="EMBL/GenBank/DDBJ databases">
        <title>Whole genome sequencing of Histamine producing bacteria.</title>
        <authorList>
            <person name="Butler K."/>
        </authorList>
    </citation>
    <scope>NUCLEOTIDE SEQUENCE [LARGE SCALE GENOMIC DNA]</scope>
    <source>
        <strain evidence="1 2">JCM 12947</strain>
    </source>
</reference>
<protein>
    <submittedName>
        <fullName evidence="1">Uncharacterized protein</fullName>
    </submittedName>
</protein>
<dbReference type="AlphaFoldDB" id="A0A2T3JRS4"/>
<keyword evidence="2" id="KW-1185">Reference proteome</keyword>
<sequence>MNRYIVSTLLFILSLSGWISGAVFYYQAIENDRYLMDERLDTSFNIISQMLQRNNNDEDVLNQVNISISKGWSAHTGSLTTLCENDKHRLLSIINESNVDKVCALVPKGDY</sequence>
<name>A0A2T3JRS4_9GAMM</name>
<evidence type="ECO:0000313" key="2">
    <source>
        <dbReference type="Proteomes" id="UP000240987"/>
    </source>
</evidence>
<organism evidence="1 2">
    <name type="scientific">Photobacterium frigidiphilum</name>
    <dbReference type="NCBI Taxonomy" id="264736"/>
    <lineage>
        <taxon>Bacteria</taxon>
        <taxon>Pseudomonadati</taxon>
        <taxon>Pseudomonadota</taxon>
        <taxon>Gammaproteobacteria</taxon>
        <taxon>Vibrionales</taxon>
        <taxon>Vibrionaceae</taxon>
        <taxon>Photobacterium</taxon>
    </lineage>
</organism>
<dbReference type="OrthoDB" id="5827296at2"/>
<dbReference type="RefSeq" id="WP_107241184.1">
    <property type="nucleotide sequence ID" value="NZ_PYMJ01000001.1"/>
</dbReference>
<dbReference type="Proteomes" id="UP000240987">
    <property type="component" value="Unassembled WGS sequence"/>
</dbReference>
<gene>
    <name evidence="1" type="ORF">C9J12_02080</name>
</gene>
<accession>A0A2T3JRS4</accession>
<evidence type="ECO:0000313" key="1">
    <source>
        <dbReference type="EMBL" id="PSU51755.1"/>
    </source>
</evidence>